<organism evidence="2 3">
    <name type="scientific">Mycobacterium lacus</name>
    <dbReference type="NCBI Taxonomy" id="169765"/>
    <lineage>
        <taxon>Bacteria</taxon>
        <taxon>Bacillati</taxon>
        <taxon>Actinomycetota</taxon>
        <taxon>Actinomycetes</taxon>
        <taxon>Mycobacteriales</taxon>
        <taxon>Mycobacteriaceae</taxon>
        <taxon>Mycobacterium</taxon>
    </lineage>
</organism>
<keyword evidence="3" id="KW-1185">Reference proteome</keyword>
<protein>
    <submittedName>
        <fullName evidence="2">Uncharacterized protein</fullName>
    </submittedName>
</protein>
<name>A0A7I7NNQ8_9MYCO</name>
<gene>
    <name evidence="2" type="ORF">MLAC_33120</name>
</gene>
<reference evidence="2 3" key="1">
    <citation type="journal article" date="2019" name="Emerg. Microbes Infect.">
        <title>Comprehensive subspecies identification of 175 nontuberculous mycobacteria species based on 7547 genomic profiles.</title>
        <authorList>
            <person name="Matsumoto Y."/>
            <person name="Kinjo T."/>
            <person name="Motooka D."/>
            <person name="Nabeya D."/>
            <person name="Jung N."/>
            <person name="Uechi K."/>
            <person name="Horii T."/>
            <person name="Iida T."/>
            <person name="Fujita J."/>
            <person name="Nakamura S."/>
        </authorList>
    </citation>
    <scope>NUCLEOTIDE SEQUENCE [LARGE SCALE GENOMIC DNA]</scope>
    <source>
        <strain evidence="2 3">JCM 15657</strain>
    </source>
</reference>
<feature type="region of interest" description="Disordered" evidence="1">
    <location>
        <begin position="48"/>
        <end position="108"/>
    </location>
</feature>
<dbReference type="EMBL" id="AP022581">
    <property type="protein sequence ID" value="BBX98018.1"/>
    <property type="molecule type" value="Genomic_DNA"/>
</dbReference>
<dbReference type="KEGG" id="mlj:MLAC_33120"/>
<proteinExistence type="predicted"/>
<feature type="region of interest" description="Disordered" evidence="1">
    <location>
        <begin position="1"/>
        <end position="30"/>
    </location>
</feature>
<sequence length="108" mass="10321">MAATTSGSTIAANAASNTPTTARACPAADSAEAAATLSHPAYGAAAAAIAAADGPCQDPPTKPEVTDPNETAADPSSAASPSQAVAAANNGPDPAPPYINPDFSRNCA</sequence>
<dbReference type="Proteomes" id="UP000466396">
    <property type="component" value="Chromosome"/>
</dbReference>
<feature type="compositionally biased region" description="Low complexity" evidence="1">
    <location>
        <begin position="72"/>
        <end position="92"/>
    </location>
</feature>
<evidence type="ECO:0000256" key="1">
    <source>
        <dbReference type="SAM" id="MobiDB-lite"/>
    </source>
</evidence>
<evidence type="ECO:0000313" key="2">
    <source>
        <dbReference type="EMBL" id="BBX98018.1"/>
    </source>
</evidence>
<evidence type="ECO:0000313" key="3">
    <source>
        <dbReference type="Proteomes" id="UP000466396"/>
    </source>
</evidence>
<accession>A0A7I7NNQ8</accession>
<dbReference type="AlphaFoldDB" id="A0A7I7NNQ8"/>